<comment type="caution">
    <text evidence="11">The sequence shown here is derived from an EMBL/GenBank/DDBJ whole genome shotgun (WGS) entry which is preliminary data.</text>
</comment>
<dbReference type="InterPro" id="IPR001236">
    <property type="entry name" value="Lactate/malate_DH_N"/>
</dbReference>
<evidence type="ECO:0000256" key="4">
    <source>
        <dbReference type="PIRSR" id="PIRSR000102-1"/>
    </source>
</evidence>
<dbReference type="Pfam" id="PF00056">
    <property type="entry name" value="Ldh_1_N"/>
    <property type="match status" value="1"/>
</dbReference>
<feature type="binding site" evidence="6">
    <location>
        <begin position="121"/>
        <end position="123"/>
    </location>
    <ligand>
        <name>NAD(+)</name>
        <dbReference type="ChEBI" id="CHEBI:57540"/>
    </ligand>
</feature>
<organism evidence="11 12">
    <name type="scientific">Candidatus Limenecus avicola</name>
    <dbReference type="NCBI Taxonomy" id="2840847"/>
    <lineage>
        <taxon>Bacteria</taxon>
        <taxon>Bacillati</taxon>
        <taxon>Bacillota</taxon>
        <taxon>Clostridia</taxon>
        <taxon>Eubacteriales</taxon>
        <taxon>Clostridiaceae</taxon>
        <taxon>Clostridiaceae incertae sedis</taxon>
        <taxon>Candidatus Limenecus</taxon>
    </lineage>
</organism>
<dbReference type="PANTHER" id="PTHR43128:SF16">
    <property type="entry name" value="L-LACTATE DEHYDROGENASE"/>
    <property type="match status" value="1"/>
</dbReference>
<feature type="transmembrane region" description="Helical" evidence="8">
    <location>
        <begin position="9"/>
        <end position="27"/>
    </location>
</feature>
<accession>A0A9D1SRK0</accession>
<dbReference type="GO" id="GO:0004459">
    <property type="term" value="F:L-lactate dehydrogenase (NAD+) activity"/>
    <property type="evidence" value="ECO:0007669"/>
    <property type="project" value="InterPro"/>
</dbReference>
<keyword evidence="2 7" id="KW-0560">Oxidoreductase</keyword>
<feature type="binding site" evidence="5">
    <location>
        <position position="91"/>
    </location>
    <ligand>
        <name>substrate</name>
    </ligand>
</feature>
<gene>
    <name evidence="11" type="ORF">IAD26_05430</name>
</gene>
<evidence type="ECO:0000256" key="8">
    <source>
        <dbReference type="SAM" id="Phobius"/>
    </source>
</evidence>
<dbReference type="PIRSF" id="PIRSF000102">
    <property type="entry name" value="Lac_mal_DH"/>
    <property type="match status" value="1"/>
</dbReference>
<dbReference type="Proteomes" id="UP000886748">
    <property type="component" value="Unassembled WGS sequence"/>
</dbReference>
<keyword evidence="8" id="KW-0812">Transmembrane</keyword>
<evidence type="ECO:0000313" key="11">
    <source>
        <dbReference type="EMBL" id="HIU92559.1"/>
    </source>
</evidence>
<comment type="similarity">
    <text evidence="1">Belongs to the LDH/MDH superfamily. LDH family.</text>
</comment>
<dbReference type="Pfam" id="PF02866">
    <property type="entry name" value="Ldh_1_C"/>
    <property type="match status" value="1"/>
</dbReference>
<feature type="binding site" evidence="5">
    <location>
        <position position="85"/>
    </location>
    <ligand>
        <name>substrate</name>
    </ligand>
</feature>
<dbReference type="InterPro" id="IPR022383">
    <property type="entry name" value="Lactate/malate_DH_C"/>
</dbReference>
<feature type="binding site" evidence="6">
    <location>
        <position position="98"/>
    </location>
    <ligand>
        <name>NAD(+)</name>
        <dbReference type="ChEBI" id="CHEBI:57540"/>
    </ligand>
</feature>
<keyword evidence="8" id="KW-0472">Membrane</keyword>
<reference evidence="11" key="1">
    <citation type="submission" date="2020-10" db="EMBL/GenBank/DDBJ databases">
        <authorList>
            <person name="Gilroy R."/>
        </authorList>
    </citation>
    <scope>NUCLEOTIDE SEQUENCE</scope>
    <source>
        <strain evidence="11">CHK154-7741</strain>
    </source>
</reference>
<reference evidence="11" key="2">
    <citation type="journal article" date="2021" name="PeerJ">
        <title>Extensive microbial diversity within the chicken gut microbiome revealed by metagenomics and culture.</title>
        <authorList>
            <person name="Gilroy R."/>
            <person name="Ravi A."/>
            <person name="Getino M."/>
            <person name="Pursley I."/>
            <person name="Horton D.L."/>
            <person name="Alikhan N.F."/>
            <person name="Baker D."/>
            <person name="Gharbi K."/>
            <person name="Hall N."/>
            <person name="Watson M."/>
            <person name="Adriaenssens E.M."/>
            <person name="Foster-Nyarko E."/>
            <person name="Jarju S."/>
            <person name="Secka A."/>
            <person name="Antonio M."/>
            <person name="Oren A."/>
            <person name="Chaudhuri R.R."/>
            <person name="La Ragione R."/>
            <person name="Hildebrand F."/>
            <person name="Pallen M.J."/>
        </authorList>
    </citation>
    <scope>NUCLEOTIDE SEQUENCE</scope>
    <source>
        <strain evidence="11">CHK154-7741</strain>
    </source>
</reference>
<dbReference type="PANTHER" id="PTHR43128">
    <property type="entry name" value="L-2-HYDROXYCARBOXYLATE DEHYDROGENASE (NAD(P)(+))"/>
    <property type="match status" value="1"/>
</dbReference>
<evidence type="ECO:0000259" key="10">
    <source>
        <dbReference type="Pfam" id="PF02866"/>
    </source>
</evidence>
<dbReference type="InterPro" id="IPR001557">
    <property type="entry name" value="L-lactate/malate_DH"/>
</dbReference>
<proteinExistence type="inferred from homology"/>
<evidence type="ECO:0000256" key="7">
    <source>
        <dbReference type="RuleBase" id="RU003369"/>
    </source>
</evidence>
<dbReference type="InterPro" id="IPR018177">
    <property type="entry name" value="L-lactate_DH_AS"/>
</dbReference>
<evidence type="ECO:0000256" key="2">
    <source>
        <dbReference type="ARBA" id="ARBA00023002"/>
    </source>
</evidence>
<dbReference type="AlphaFoldDB" id="A0A9D1SRK0"/>
<name>A0A9D1SRK0_9CLOT</name>
<evidence type="ECO:0000259" key="9">
    <source>
        <dbReference type="Pfam" id="PF00056"/>
    </source>
</evidence>
<evidence type="ECO:0000256" key="3">
    <source>
        <dbReference type="ARBA" id="ARBA00023027"/>
    </source>
</evidence>
<dbReference type="PRINTS" id="PR00086">
    <property type="entry name" value="LLDHDRGNASE"/>
</dbReference>
<keyword evidence="8" id="KW-1133">Transmembrane helix</keyword>
<protein>
    <submittedName>
        <fullName evidence="11">L-lactate dehydrogenase</fullName>
    </submittedName>
</protein>
<dbReference type="PROSITE" id="PS00064">
    <property type="entry name" value="L_LDH"/>
    <property type="match status" value="1"/>
</dbReference>
<evidence type="ECO:0000313" key="12">
    <source>
        <dbReference type="Proteomes" id="UP000886748"/>
    </source>
</evidence>
<feature type="domain" description="Lactate/malate dehydrogenase C-terminal" evidence="10">
    <location>
        <begin position="150"/>
        <end position="311"/>
    </location>
</feature>
<feature type="active site" description="Proton acceptor" evidence="4">
    <location>
        <position position="178"/>
    </location>
</feature>
<dbReference type="EMBL" id="DVOD01000040">
    <property type="protein sequence ID" value="HIU92559.1"/>
    <property type="molecule type" value="Genomic_DNA"/>
</dbReference>
<feature type="binding site" evidence="6">
    <location>
        <position position="38"/>
    </location>
    <ligand>
        <name>NAD(+)</name>
        <dbReference type="ChEBI" id="CHEBI:57540"/>
    </ligand>
</feature>
<evidence type="ECO:0000256" key="5">
    <source>
        <dbReference type="PIRSR" id="PIRSR000102-2"/>
    </source>
</evidence>
<feature type="binding site" evidence="6">
    <location>
        <begin position="13"/>
        <end position="18"/>
    </location>
    <ligand>
        <name>NAD(+)</name>
        <dbReference type="ChEBI" id="CHEBI:57540"/>
    </ligand>
</feature>
<dbReference type="GO" id="GO:0006089">
    <property type="term" value="P:lactate metabolic process"/>
    <property type="evidence" value="ECO:0007669"/>
    <property type="project" value="TreeGrafter"/>
</dbReference>
<dbReference type="SUPFAM" id="SSF51735">
    <property type="entry name" value="NAD(P)-binding Rossmann-fold domains"/>
    <property type="match status" value="1"/>
</dbReference>
<dbReference type="Gene3D" id="3.90.110.10">
    <property type="entry name" value="Lactate dehydrogenase/glycoside hydrolase, family 4, C-terminal"/>
    <property type="match status" value="1"/>
</dbReference>
<evidence type="ECO:0000256" key="1">
    <source>
        <dbReference type="ARBA" id="ARBA00006054"/>
    </source>
</evidence>
<keyword evidence="3 6" id="KW-0520">NAD</keyword>
<feature type="binding site" evidence="5">
    <location>
        <position position="154"/>
    </location>
    <ligand>
        <name>substrate</name>
    </ligand>
</feature>
<dbReference type="InterPro" id="IPR015955">
    <property type="entry name" value="Lactate_DH/Glyco_Ohase_4_C"/>
</dbReference>
<feature type="binding site" evidence="5">
    <location>
        <position position="123"/>
    </location>
    <ligand>
        <name>substrate</name>
    </ligand>
</feature>
<evidence type="ECO:0000256" key="6">
    <source>
        <dbReference type="PIRSR" id="PIRSR000102-3"/>
    </source>
</evidence>
<dbReference type="SUPFAM" id="SSF56327">
    <property type="entry name" value="LDH C-terminal domain-like"/>
    <property type="match status" value="1"/>
</dbReference>
<feature type="domain" description="Lactate/malate dehydrogenase N-terminal" evidence="9">
    <location>
        <begin position="8"/>
        <end position="145"/>
    </location>
</feature>
<dbReference type="Gene3D" id="3.40.50.720">
    <property type="entry name" value="NAD(P)-binding Rossmann-like Domain"/>
    <property type="match status" value="1"/>
</dbReference>
<dbReference type="InterPro" id="IPR036291">
    <property type="entry name" value="NAD(P)-bd_dom_sf"/>
</dbReference>
<sequence length="316" mass="35004">MQKKTNKKISIIGMGAVGAGIAYALMLKDIADELVFIDINEKIVNAEMLDIRHGIPNMGRTKITCGSYKDIKNSDMIIITAGRSRKSNESRLDLAEENIKITESIAQNIEKNYNKGVILIVANPVDIITYYLTKRLNLPYGKILGTGCILDTSRIINVIADYLKIDKELIEISVIGEHGNSQIPLWSNAKVAKVPLEEYCNIFNIKFGSKEKSVIESKVLNMGTEIITGKGKTFYGISTCVCYLAEAILSNKTVTANVTSIQKTRYGEVCLSKPSVISSEGINFILPVKLSKQEEKLYENSILAMRSVIERLANDK</sequence>